<dbReference type="PANTHER" id="PTHR10587:SF133">
    <property type="entry name" value="CHITIN DEACETYLASE 1-RELATED"/>
    <property type="match status" value="1"/>
</dbReference>
<evidence type="ECO:0000259" key="4">
    <source>
        <dbReference type="PROSITE" id="PS51677"/>
    </source>
</evidence>
<dbReference type="RefSeq" id="WP_313794135.1">
    <property type="nucleotide sequence ID" value="NZ_CP102453.1"/>
</dbReference>
<dbReference type="InterPro" id="IPR011330">
    <property type="entry name" value="Glyco_hydro/deAcase_b/a-brl"/>
</dbReference>
<keyword evidence="1" id="KW-0479">Metal-binding</keyword>
<proteinExistence type="predicted"/>
<sequence>MKINNKIKHYLTWLILIIINLLLLFYMWTDMKALERDKLVESAQTDLNQLYFDHQHDFLDENITQKIIDDKVTQYSNIDDDQIRDTLNDIELRYGMIQTLNQIYVDDEPMIVGNRINDSNIINENLSLDELKHLQNEMDAALPRTEDDRLFLVFNEKMTFAEQTLQTIEDIEISLLRMDNQMTTESINQDLDQMKAIQAQYEKVSGQPKAQKLEVSYYQLIDQITQLVENNISFFNENKEVNHKIFENEALADRLLGTEVDHRPLIALTFDDGPNETTLQILDVLEKHEVHATFFQLGMNVVEYPEISKKVYEKGHKIGNHSFSHANYATISDDEVKEEMRLTQEAVATATGATPKLYRMPYGIGGQRVVEMFPDLQTVFWNIDSLDWEFRDSDKTVSEIMNTVKHRSIVLMHDIYPENVETLDRIIPYLKDQGYIFCFPDQILDADTYLD</sequence>
<dbReference type="PANTHER" id="PTHR10587">
    <property type="entry name" value="GLYCOSYL TRANSFERASE-RELATED"/>
    <property type="match status" value="1"/>
</dbReference>
<dbReference type="EMBL" id="CP102453">
    <property type="protein sequence ID" value="UUX34635.1"/>
    <property type="molecule type" value="Genomic_DNA"/>
</dbReference>
<dbReference type="Proteomes" id="UP001315967">
    <property type="component" value="Chromosome"/>
</dbReference>
<keyword evidence="6" id="KW-1185">Reference proteome</keyword>
<protein>
    <submittedName>
        <fullName evidence="5">Polysaccharide deacetylase family protein</fullName>
    </submittedName>
</protein>
<keyword evidence="3" id="KW-0812">Transmembrane</keyword>
<dbReference type="InterPro" id="IPR050248">
    <property type="entry name" value="Polysacc_deacetylase_ArnD"/>
</dbReference>
<gene>
    <name evidence="5" type="ORF">NRE15_03000</name>
</gene>
<evidence type="ECO:0000313" key="5">
    <source>
        <dbReference type="EMBL" id="UUX34635.1"/>
    </source>
</evidence>
<evidence type="ECO:0000256" key="3">
    <source>
        <dbReference type="SAM" id="Phobius"/>
    </source>
</evidence>
<feature type="domain" description="NodB homology" evidence="4">
    <location>
        <begin position="264"/>
        <end position="438"/>
    </location>
</feature>
<keyword evidence="2" id="KW-0378">Hydrolase</keyword>
<dbReference type="PROSITE" id="PS51677">
    <property type="entry name" value="NODB"/>
    <property type="match status" value="1"/>
</dbReference>
<keyword evidence="3" id="KW-0472">Membrane</keyword>
<keyword evidence="3" id="KW-1133">Transmembrane helix</keyword>
<accession>A0ABY5P8C4</accession>
<evidence type="ECO:0000256" key="1">
    <source>
        <dbReference type="ARBA" id="ARBA00022723"/>
    </source>
</evidence>
<feature type="transmembrane region" description="Helical" evidence="3">
    <location>
        <begin position="10"/>
        <end position="28"/>
    </location>
</feature>
<evidence type="ECO:0000313" key="6">
    <source>
        <dbReference type="Proteomes" id="UP001315967"/>
    </source>
</evidence>
<evidence type="ECO:0000256" key="2">
    <source>
        <dbReference type="ARBA" id="ARBA00022801"/>
    </source>
</evidence>
<dbReference type="CDD" id="cd10917">
    <property type="entry name" value="CE4_NodB_like_6s_7s"/>
    <property type="match status" value="1"/>
</dbReference>
<dbReference type="Gene3D" id="3.20.20.370">
    <property type="entry name" value="Glycoside hydrolase/deacetylase"/>
    <property type="match status" value="1"/>
</dbReference>
<dbReference type="InterPro" id="IPR002509">
    <property type="entry name" value="NODB_dom"/>
</dbReference>
<dbReference type="Pfam" id="PF01522">
    <property type="entry name" value="Polysacc_deac_1"/>
    <property type="match status" value="1"/>
</dbReference>
<reference evidence="5 6" key="1">
    <citation type="submission" date="2022-08" db="EMBL/GenBank/DDBJ databases">
        <title>Aerococcaceae sp. nov isolated from spoiled eye mask.</title>
        <authorList>
            <person name="Zhou G."/>
            <person name="Xie X.-B."/>
            <person name="Shi Q.-S."/>
            <person name="Wang Y.-S."/>
            <person name="Wen X."/>
            <person name="Peng H."/>
            <person name="Yang X.-J."/>
            <person name="Tao H.-B."/>
            <person name="Huang X.-M."/>
        </authorList>
    </citation>
    <scope>NUCLEOTIDE SEQUENCE [LARGE SCALE GENOMIC DNA]</scope>
    <source>
        <strain evidence="6">DM20194951</strain>
    </source>
</reference>
<name>A0ABY5P8C4_9LACT</name>
<dbReference type="SUPFAM" id="SSF88713">
    <property type="entry name" value="Glycoside hydrolase/deacetylase"/>
    <property type="match status" value="1"/>
</dbReference>
<organism evidence="5 6">
    <name type="scientific">Fundicoccus culcitae</name>
    <dbReference type="NCBI Taxonomy" id="2969821"/>
    <lineage>
        <taxon>Bacteria</taxon>
        <taxon>Bacillati</taxon>
        <taxon>Bacillota</taxon>
        <taxon>Bacilli</taxon>
        <taxon>Lactobacillales</taxon>
        <taxon>Aerococcaceae</taxon>
        <taxon>Fundicoccus</taxon>
    </lineage>
</organism>